<evidence type="ECO:0000313" key="2">
    <source>
        <dbReference type="EMBL" id="GFY44752.1"/>
    </source>
</evidence>
<dbReference type="AlphaFoldDB" id="A0A8X6X0J5"/>
<name>A0A8X6X0J5_9ARAC</name>
<dbReference type="EMBL" id="BMAV01004404">
    <property type="protein sequence ID" value="GFY44752.1"/>
    <property type="molecule type" value="Genomic_DNA"/>
</dbReference>
<evidence type="ECO:0000313" key="3">
    <source>
        <dbReference type="Proteomes" id="UP000886998"/>
    </source>
</evidence>
<keyword evidence="3" id="KW-1185">Reference proteome</keyword>
<proteinExistence type="predicted"/>
<reference evidence="2" key="1">
    <citation type="submission" date="2020-08" db="EMBL/GenBank/DDBJ databases">
        <title>Multicomponent nature underlies the extraordinary mechanical properties of spider dragline silk.</title>
        <authorList>
            <person name="Kono N."/>
            <person name="Nakamura H."/>
            <person name="Mori M."/>
            <person name="Yoshida Y."/>
            <person name="Ohtoshi R."/>
            <person name="Malay A.D."/>
            <person name="Moran D.A.P."/>
            <person name="Tomita M."/>
            <person name="Numata K."/>
            <person name="Arakawa K."/>
        </authorList>
    </citation>
    <scope>NUCLEOTIDE SEQUENCE</scope>
</reference>
<sequence length="96" mass="10970">MIQKPKTPFIFTAPQTKPRTDTHRSRLPQQPCLSEISLVIPHPIAEMHAHAHTLLQKQGIPLATPATDSLAFAARHIFNGDTEKRHEKILEFNFRR</sequence>
<gene>
    <name evidence="2" type="ORF">TNIN_457191</name>
</gene>
<dbReference type="Proteomes" id="UP000886998">
    <property type="component" value="Unassembled WGS sequence"/>
</dbReference>
<organism evidence="2 3">
    <name type="scientific">Trichonephila inaurata madagascariensis</name>
    <dbReference type="NCBI Taxonomy" id="2747483"/>
    <lineage>
        <taxon>Eukaryota</taxon>
        <taxon>Metazoa</taxon>
        <taxon>Ecdysozoa</taxon>
        <taxon>Arthropoda</taxon>
        <taxon>Chelicerata</taxon>
        <taxon>Arachnida</taxon>
        <taxon>Araneae</taxon>
        <taxon>Araneomorphae</taxon>
        <taxon>Entelegynae</taxon>
        <taxon>Araneoidea</taxon>
        <taxon>Nephilidae</taxon>
        <taxon>Trichonephila</taxon>
        <taxon>Trichonephila inaurata</taxon>
    </lineage>
</organism>
<feature type="region of interest" description="Disordered" evidence="1">
    <location>
        <begin position="1"/>
        <end position="27"/>
    </location>
</feature>
<protein>
    <submittedName>
        <fullName evidence="2">Uncharacterized protein</fullName>
    </submittedName>
</protein>
<comment type="caution">
    <text evidence="2">The sequence shown here is derived from an EMBL/GenBank/DDBJ whole genome shotgun (WGS) entry which is preliminary data.</text>
</comment>
<accession>A0A8X6X0J5</accession>
<evidence type="ECO:0000256" key="1">
    <source>
        <dbReference type="SAM" id="MobiDB-lite"/>
    </source>
</evidence>